<protein>
    <recommendedName>
        <fullName evidence="6">Tetratricopeptide repeat protein</fullName>
    </recommendedName>
</protein>
<keyword evidence="1" id="KW-0677">Repeat</keyword>
<sequence length="547" mass="63817">MGIFDFLTKKNKGIDENKFLSNQFQNEICALALWKLKENNSNPYIAIKELKKVGLSDEQIDYVLEKTKKIIEPEQTFNIQNTDFGISDDLLDKIIKKEISELEIRNYFDKLFSFATYQAQNGKQKNALELYQKCLLINPNADEVYSNLSILNYEINDFEKSLENINKAIEIKPLEIIYYKNKAVTCEHLELHEEEKKCYEKIIEIDSNNLEATFSLSQLNVQDNEFEIALKNLNKVIDLTDGSDELFGPQLSKIGVLYELGLVKEAEDLYLKMTSLFPQEIIIHHIIPNLNFHKNKIDDAKAFFDIQYKKTKNAVVLKAKADFFFDKNKTVAISSYDEYLAINPNDIQARQNRVTLYSEANTDYDVNIEIEQILAIVPNNVNALFNKARILVSQKSYDEALKITEKIYSTDNTNMNYVGFIIELLELYKSETEVENYIEKLNNNNNNNNNNNPNESYNIEYRKGLYYKSKNLYDKAIQVFNSQNKIYDFAWNYYQIAIINNLQGKTSESIDYLKKAFQLDPNIKEDAKTYEELENLHNDSQFLEITR</sequence>
<feature type="repeat" description="TPR" evidence="3">
    <location>
        <begin position="490"/>
        <end position="523"/>
    </location>
</feature>
<evidence type="ECO:0008006" key="6">
    <source>
        <dbReference type="Google" id="ProtNLM"/>
    </source>
</evidence>
<feature type="repeat" description="TPR" evidence="3">
    <location>
        <begin position="142"/>
        <end position="175"/>
    </location>
</feature>
<dbReference type="PROSITE" id="PS50005">
    <property type="entry name" value="TPR"/>
    <property type="match status" value="2"/>
</dbReference>
<dbReference type="Pfam" id="PF13181">
    <property type="entry name" value="TPR_8"/>
    <property type="match status" value="2"/>
</dbReference>
<dbReference type="SUPFAM" id="SSF48452">
    <property type="entry name" value="TPR-like"/>
    <property type="match status" value="2"/>
</dbReference>
<proteinExistence type="predicted"/>
<gene>
    <name evidence="4" type="ORF">LO744_08870</name>
</gene>
<dbReference type="PANTHER" id="PTHR44943:SF8">
    <property type="entry name" value="TPR REPEAT-CONTAINING PROTEIN MJ0263"/>
    <property type="match status" value="1"/>
</dbReference>
<dbReference type="InterPro" id="IPR019734">
    <property type="entry name" value="TPR_rpt"/>
</dbReference>
<keyword evidence="2 3" id="KW-0802">TPR repeat</keyword>
<evidence type="ECO:0000256" key="2">
    <source>
        <dbReference type="ARBA" id="ARBA00022803"/>
    </source>
</evidence>
<evidence type="ECO:0000256" key="1">
    <source>
        <dbReference type="ARBA" id="ARBA00022737"/>
    </source>
</evidence>
<dbReference type="AlphaFoldDB" id="A0A9Q3YV12"/>
<dbReference type="NCBIfam" id="NF047558">
    <property type="entry name" value="TPR_END_plus"/>
    <property type="match status" value="1"/>
</dbReference>
<accession>A0A9Q3YV12</accession>
<evidence type="ECO:0000313" key="4">
    <source>
        <dbReference type="EMBL" id="MCD1116966.1"/>
    </source>
</evidence>
<dbReference type="Gene3D" id="1.25.40.10">
    <property type="entry name" value="Tetratricopeptide repeat domain"/>
    <property type="match status" value="3"/>
</dbReference>
<dbReference type="EMBL" id="JAJNAY010000001">
    <property type="protein sequence ID" value="MCD1116966.1"/>
    <property type="molecule type" value="Genomic_DNA"/>
</dbReference>
<dbReference type="SMART" id="SM00028">
    <property type="entry name" value="TPR"/>
    <property type="match status" value="5"/>
</dbReference>
<reference evidence="4" key="1">
    <citation type="submission" date="2021-11" db="EMBL/GenBank/DDBJ databases">
        <title>Description of novel Chryseobacterium species.</title>
        <authorList>
            <person name="Saticioglu I.B."/>
            <person name="Ay H."/>
            <person name="Altun S."/>
            <person name="Duman M."/>
        </authorList>
    </citation>
    <scope>NUCLEOTIDE SEQUENCE</scope>
    <source>
        <strain evidence="4">C-17</strain>
    </source>
</reference>
<organism evidence="4 5">
    <name type="scientific">Chryseobacterium turcicum</name>
    <dbReference type="NCBI Taxonomy" id="2898076"/>
    <lineage>
        <taxon>Bacteria</taxon>
        <taxon>Pseudomonadati</taxon>
        <taxon>Bacteroidota</taxon>
        <taxon>Flavobacteriia</taxon>
        <taxon>Flavobacteriales</taxon>
        <taxon>Weeksellaceae</taxon>
        <taxon>Chryseobacterium group</taxon>
        <taxon>Chryseobacterium</taxon>
    </lineage>
</organism>
<name>A0A9Q3YV12_9FLAO</name>
<evidence type="ECO:0000256" key="3">
    <source>
        <dbReference type="PROSITE-ProRule" id="PRU00339"/>
    </source>
</evidence>
<dbReference type="InterPro" id="IPR011990">
    <property type="entry name" value="TPR-like_helical_dom_sf"/>
</dbReference>
<dbReference type="PANTHER" id="PTHR44943">
    <property type="entry name" value="CELLULOSE SYNTHASE OPERON PROTEIN C"/>
    <property type="match status" value="1"/>
</dbReference>
<keyword evidence="5" id="KW-1185">Reference proteome</keyword>
<dbReference type="InterPro" id="IPR051685">
    <property type="entry name" value="Ycf3/AcsC/BcsC/TPR_MFPF"/>
</dbReference>
<comment type="caution">
    <text evidence="4">The sequence shown here is derived from an EMBL/GenBank/DDBJ whole genome shotgun (WGS) entry which is preliminary data.</text>
</comment>
<evidence type="ECO:0000313" key="5">
    <source>
        <dbReference type="Proteomes" id="UP001108025"/>
    </source>
</evidence>
<dbReference type="RefSeq" id="WP_230668725.1">
    <property type="nucleotide sequence ID" value="NZ_JAJNAY010000001.1"/>
</dbReference>
<dbReference type="Proteomes" id="UP001108025">
    <property type="component" value="Unassembled WGS sequence"/>
</dbReference>